<evidence type="ECO:0000313" key="2">
    <source>
        <dbReference type="Proteomes" id="UP000244037"/>
    </source>
</evidence>
<reference evidence="1 2" key="1">
    <citation type="submission" date="2018-04" db="EMBL/GenBank/DDBJ databases">
        <title>Genomic Encyclopedia of Archaeal and Bacterial Type Strains, Phase II (KMG-II): from individual species to whole genera.</title>
        <authorList>
            <person name="Goeker M."/>
        </authorList>
    </citation>
    <scope>NUCLEOTIDE SEQUENCE [LARGE SCALE GENOMIC DNA]</scope>
    <source>
        <strain evidence="1 2">DSM 19783</strain>
    </source>
</reference>
<sequence length="367" mass="39422">MAATITPASSRAIRGRKASFAGLVRPRRSTGAGEGFGVHICSGPIHVSGAEPGDVLEVEILKIAPRPSANLLFRGKAFGSNAAAWWGYQYTDPLPGTKRHETVTIFEVDPDRPDEARAVYQYRWTPQTGPFGIERGTMDDPGIPVDHSLVDHRRALDGIVVPARPHFGFVGGAPRAAEIVDTIPPGYFGGNIENWRAGSGARIYLPVAVEGALLSIGDGHFSQGDGEINGTGLEMSLTGTFRLRLHKSGTDTVPGVRGRTAPVIGTPEAWVIQSFRFENHLRDLGRSAQTDVYTRSSVDHALRHAFRQGRRFLRDVHGLTEDDARALLSVAADFSVTQVADGNFGVHVAIRRSLFHPPGGSARSAGA</sequence>
<dbReference type="Pfam" id="PF03069">
    <property type="entry name" value="FmdA_AmdA"/>
    <property type="match status" value="2"/>
</dbReference>
<proteinExistence type="predicted"/>
<dbReference type="GO" id="GO:0016811">
    <property type="term" value="F:hydrolase activity, acting on carbon-nitrogen (but not peptide) bonds, in linear amides"/>
    <property type="evidence" value="ECO:0007669"/>
    <property type="project" value="InterPro"/>
</dbReference>
<dbReference type="Gene3D" id="3.10.28.20">
    <property type="entry name" value="Acetamidase/Formamidase-like domains"/>
    <property type="match status" value="1"/>
</dbReference>
<dbReference type="OrthoDB" id="9785236at2"/>
<dbReference type="PANTHER" id="PTHR31891">
    <property type="entry name" value="FORMAMIDASE C869.04-RELATED"/>
    <property type="match status" value="1"/>
</dbReference>
<evidence type="ECO:0000313" key="1">
    <source>
        <dbReference type="EMBL" id="PTW52229.1"/>
    </source>
</evidence>
<dbReference type="Proteomes" id="UP000244037">
    <property type="component" value="Unassembled WGS sequence"/>
</dbReference>
<dbReference type="SUPFAM" id="SSF141130">
    <property type="entry name" value="Acetamidase/Formamidase-like"/>
    <property type="match status" value="1"/>
</dbReference>
<dbReference type="AlphaFoldDB" id="A0A8E2VQU0"/>
<dbReference type="RefSeq" id="WP_108023625.1">
    <property type="nucleotide sequence ID" value="NZ_QAYC01000001.1"/>
</dbReference>
<gene>
    <name evidence="1" type="ORF">C8N38_101534</name>
</gene>
<organism evidence="1 2">
    <name type="scientific">Rhodovulum kholense</name>
    <dbReference type="NCBI Taxonomy" id="453584"/>
    <lineage>
        <taxon>Bacteria</taxon>
        <taxon>Pseudomonadati</taxon>
        <taxon>Pseudomonadota</taxon>
        <taxon>Alphaproteobacteria</taxon>
        <taxon>Rhodobacterales</taxon>
        <taxon>Paracoccaceae</taxon>
        <taxon>Rhodovulum</taxon>
    </lineage>
</organism>
<dbReference type="PANTHER" id="PTHR31891:SF1">
    <property type="entry name" value="FORMAMIDASE C869.04-RELATED"/>
    <property type="match status" value="1"/>
</dbReference>
<dbReference type="InterPro" id="IPR004304">
    <property type="entry name" value="FmdA_AmdA"/>
</dbReference>
<dbReference type="EMBL" id="QAYC01000001">
    <property type="protein sequence ID" value="PTW52229.1"/>
    <property type="molecule type" value="Genomic_DNA"/>
</dbReference>
<keyword evidence="2" id="KW-1185">Reference proteome</keyword>
<name>A0A8E2VQU0_9RHOB</name>
<protein>
    <submittedName>
        <fullName evidence="1">Acetamidase/formamidase</fullName>
    </submittedName>
</protein>
<comment type="caution">
    <text evidence="1">The sequence shown here is derived from an EMBL/GenBank/DDBJ whole genome shotgun (WGS) entry which is preliminary data.</text>
</comment>
<accession>A0A8E2VQU0</accession>
<dbReference type="Gene3D" id="2.60.120.580">
    <property type="entry name" value="Acetamidase/Formamidase-like domains"/>
    <property type="match status" value="1"/>
</dbReference>